<evidence type="ECO:0000256" key="5">
    <source>
        <dbReference type="ARBA" id="ARBA00023326"/>
    </source>
</evidence>
<keyword evidence="3" id="KW-0119">Carbohydrate metabolism</keyword>
<dbReference type="PANTHER" id="PTHR22298">
    <property type="entry name" value="ENDO-1,4-BETA-GLUCANASE"/>
    <property type="match status" value="1"/>
</dbReference>
<evidence type="ECO:0000256" key="6">
    <source>
        <dbReference type="SAM" id="SignalP"/>
    </source>
</evidence>
<evidence type="ECO:0000259" key="7">
    <source>
        <dbReference type="Pfam" id="PF00759"/>
    </source>
</evidence>
<dbReference type="SUPFAM" id="SSF48208">
    <property type="entry name" value="Six-hairpin glycosidases"/>
    <property type="match status" value="1"/>
</dbReference>
<dbReference type="Gene3D" id="2.60.40.10">
    <property type="entry name" value="Immunoglobulins"/>
    <property type="match status" value="1"/>
</dbReference>
<dbReference type="EMBL" id="FUKI01000169">
    <property type="protein sequence ID" value="SJM96353.1"/>
    <property type="molecule type" value="Genomic_DNA"/>
</dbReference>
<gene>
    <name evidence="9" type="ORF">CRENPOLYSF1_890023</name>
</gene>
<dbReference type="InterPro" id="IPR001701">
    <property type="entry name" value="Glyco_hydro_9"/>
</dbReference>
<dbReference type="Pfam" id="PF02927">
    <property type="entry name" value="CelD_N"/>
    <property type="match status" value="1"/>
</dbReference>
<accession>A0A1R4HJG1</accession>
<feature type="chain" id="PRO_5012593851" evidence="6">
    <location>
        <begin position="32"/>
        <end position="553"/>
    </location>
</feature>
<dbReference type="InterPro" id="IPR008928">
    <property type="entry name" value="6-hairpin_glycosidase_sf"/>
</dbReference>
<dbReference type="AlphaFoldDB" id="A0A1R4HJG1"/>
<dbReference type="Gene3D" id="1.50.10.10">
    <property type="match status" value="1"/>
</dbReference>
<feature type="domain" description="Glycoside hydrolase family 9" evidence="7">
    <location>
        <begin position="133"/>
        <end position="541"/>
    </location>
</feature>
<name>A0A1R4HJG1_9GAMM</name>
<dbReference type="OrthoDB" id="9808897at2"/>
<comment type="similarity">
    <text evidence="1">Belongs to the glycosyl hydrolase 9 (cellulase E) family.</text>
</comment>
<dbReference type="GO" id="GO:0008810">
    <property type="term" value="F:cellulase activity"/>
    <property type="evidence" value="ECO:0007669"/>
    <property type="project" value="InterPro"/>
</dbReference>
<keyword evidence="6" id="KW-0732">Signal</keyword>
<evidence type="ECO:0000256" key="2">
    <source>
        <dbReference type="ARBA" id="ARBA00022801"/>
    </source>
</evidence>
<dbReference type="SUPFAM" id="SSF81296">
    <property type="entry name" value="E set domains"/>
    <property type="match status" value="1"/>
</dbReference>
<keyword evidence="2 9" id="KW-0378">Hydrolase</keyword>
<sequence length="553" mass="60263">MPMKKNISRLARFLCTSLLIITTVTQFKSLAATLPDAIRSGGPSRPHQTKIAVVVSQRSYADKAFTLDNEKGETVFTGKLKAANTSEPWAYAASADFSSFKSVGRYRIHVDKLKSEPWVIDAKANSELVIALLGIFLANRDGKENSSLHKPAHLHDATVKGGRYDNKKFDFTGGWMDAGDQIHFTDTTAYAAIILQIAAKLDPVNADALNNEADVGIRWLLKAHPRPDLFIGQIGDMSDHALGFRDPATDDQSKLPGIGHRLAYPSVLSGMMGKTAAALAFAAERNSGKARRKLLTQAKQWYEQGKANHSDQQLPGHFYDNLTWHDDMSIAAVMLWRLTGKTQYQQDAYRYLDDIDHTLSVASVGVLTAANLCGALNHDATKNIKIQKFACDYLHTAAQEAISTATIDNAPWGTPGHMYWGQSGFNGSHGAIIAFAKRANLIKDASVASRARDWLLGLNPWGASFVVGYGLNSPATPHHWASVFGNNLPKGAVVGGAAAMTEMKKTNFSKKELLDSDRAVYSPKIESYANSEPSLVYSANSILLITSLNTLKN</sequence>
<protein>
    <submittedName>
        <fullName evidence="9">Secreted hydrolase</fullName>
    </submittedName>
</protein>
<evidence type="ECO:0000256" key="4">
    <source>
        <dbReference type="ARBA" id="ARBA00023295"/>
    </source>
</evidence>
<feature type="signal peptide" evidence="6">
    <location>
        <begin position="1"/>
        <end position="31"/>
    </location>
</feature>
<dbReference type="Pfam" id="PF00759">
    <property type="entry name" value="Glyco_hydro_9"/>
    <property type="match status" value="1"/>
</dbReference>
<reference evidence="10" key="1">
    <citation type="submission" date="2017-02" db="EMBL/GenBank/DDBJ databases">
        <authorList>
            <person name="Daims H."/>
        </authorList>
    </citation>
    <scope>NUCLEOTIDE SEQUENCE [LARGE SCALE GENOMIC DNA]</scope>
</reference>
<keyword evidence="10" id="KW-1185">Reference proteome</keyword>
<evidence type="ECO:0000313" key="10">
    <source>
        <dbReference type="Proteomes" id="UP000195667"/>
    </source>
</evidence>
<proteinExistence type="inferred from homology"/>
<feature type="domain" description="Cellulase Ig-like" evidence="8">
    <location>
        <begin position="46"/>
        <end position="114"/>
    </location>
</feature>
<evidence type="ECO:0000256" key="3">
    <source>
        <dbReference type="ARBA" id="ARBA00023277"/>
    </source>
</evidence>
<evidence type="ECO:0000313" key="9">
    <source>
        <dbReference type="EMBL" id="SJM96353.1"/>
    </source>
</evidence>
<dbReference type="InterPro" id="IPR014756">
    <property type="entry name" value="Ig_E-set"/>
</dbReference>
<dbReference type="Proteomes" id="UP000195667">
    <property type="component" value="Unassembled WGS sequence"/>
</dbReference>
<keyword evidence="4" id="KW-0326">Glycosidase</keyword>
<dbReference type="InterPro" id="IPR013783">
    <property type="entry name" value="Ig-like_fold"/>
</dbReference>
<dbReference type="GO" id="GO:0000272">
    <property type="term" value="P:polysaccharide catabolic process"/>
    <property type="evidence" value="ECO:0007669"/>
    <property type="project" value="UniProtKB-KW"/>
</dbReference>
<dbReference type="CDD" id="cd02850">
    <property type="entry name" value="E_set_Cellulase_N"/>
    <property type="match status" value="1"/>
</dbReference>
<keyword evidence="5" id="KW-0624">Polysaccharide degradation</keyword>
<evidence type="ECO:0000256" key="1">
    <source>
        <dbReference type="ARBA" id="ARBA00007072"/>
    </source>
</evidence>
<evidence type="ECO:0000259" key="8">
    <source>
        <dbReference type="Pfam" id="PF02927"/>
    </source>
</evidence>
<dbReference type="InterPro" id="IPR004197">
    <property type="entry name" value="Cellulase_Ig-like"/>
</dbReference>
<organism evidence="9 10">
    <name type="scientific">Crenothrix polyspora</name>
    <dbReference type="NCBI Taxonomy" id="360316"/>
    <lineage>
        <taxon>Bacteria</taxon>
        <taxon>Pseudomonadati</taxon>
        <taxon>Pseudomonadota</taxon>
        <taxon>Gammaproteobacteria</taxon>
        <taxon>Methylococcales</taxon>
        <taxon>Crenotrichaceae</taxon>
        <taxon>Crenothrix</taxon>
    </lineage>
</organism>
<dbReference type="InterPro" id="IPR012341">
    <property type="entry name" value="6hp_glycosidase-like_sf"/>
</dbReference>